<dbReference type="EMBL" id="CP017817">
    <property type="protein sequence ID" value="APA08538.1"/>
    <property type="molecule type" value="Genomic_DNA"/>
</dbReference>
<organism evidence="1 2">
    <name type="scientific">Sclerotinia sclerotiorum (strain ATCC 18683 / 1980 / Ss-1)</name>
    <name type="common">White mold</name>
    <name type="synonym">Whetzelinia sclerotiorum</name>
    <dbReference type="NCBI Taxonomy" id="665079"/>
    <lineage>
        <taxon>Eukaryota</taxon>
        <taxon>Fungi</taxon>
        <taxon>Dikarya</taxon>
        <taxon>Ascomycota</taxon>
        <taxon>Pezizomycotina</taxon>
        <taxon>Leotiomycetes</taxon>
        <taxon>Helotiales</taxon>
        <taxon>Sclerotiniaceae</taxon>
        <taxon>Sclerotinia</taxon>
    </lineage>
</organism>
<sequence>MYTPSIHLNHSTKHNGNKALTFISKNVGTINDAIGDNIVKHLGTWYRGKYIATKSELRNLVTVENGSAAASRGEAIDEGLKMLGIVSRNVRWSLEDLVGGYGDGWWSVWMGDCNDVFFLIGFARVF</sequence>
<name>A0A1D9Q0N8_SCLS1</name>
<evidence type="ECO:0000313" key="1">
    <source>
        <dbReference type="EMBL" id="APA08538.1"/>
    </source>
</evidence>
<evidence type="ECO:0000313" key="2">
    <source>
        <dbReference type="Proteomes" id="UP000177798"/>
    </source>
</evidence>
<protein>
    <submittedName>
        <fullName evidence="1">Uncharacterized protein</fullName>
    </submittedName>
</protein>
<dbReference type="Proteomes" id="UP000177798">
    <property type="component" value="Chromosome 4"/>
</dbReference>
<proteinExistence type="predicted"/>
<dbReference type="VEuPathDB" id="FungiDB:sscle_04g033080"/>
<gene>
    <name evidence="1" type="ORF">sscle_04g033080</name>
</gene>
<accession>A0A1D9Q0N8</accession>
<reference evidence="2" key="1">
    <citation type="journal article" date="2017" name="Genome Biol. Evol.">
        <title>The complete genome sequence of the phytopathogenic fungus Sclerotinia sclerotiorum reveals insights into the genome architecture of broad host range pathogens.</title>
        <authorList>
            <person name="Derbyshire M."/>
            <person name="Denton-Giles M."/>
            <person name="Hegedus D."/>
            <person name="Seifbarghy S."/>
            <person name="Rollins J."/>
            <person name="van Kan J."/>
            <person name="Seidl M.F."/>
            <person name="Faino L."/>
            <person name="Mbengue M."/>
            <person name="Navaud O."/>
            <person name="Raffaele S."/>
            <person name="Hammond-Kosack K."/>
            <person name="Heard S."/>
            <person name="Oliver R."/>
        </authorList>
    </citation>
    <scope>NUCLEOTIDE SEQUENCE [LARGE SCALE GENOMIC DNA]</scope>
    <source>
        <strain evidence="2">ATCC 18683 / 1980 / Ss-1</strain>
    </source>
</reference>
<dbReference type="AlphaFoldDB" id="A0A1D9Q0N8"/>
<dbReference type="OrthoDB" id="3533079at2759"/>